<proteinExistence type="predicted"/>
<reference evidence="2 3" key="1">
    <citation type="journal article" date="2018" name="Nat. Ecol. Evol.">
        <title>Pezizomycetes genomes reveal the molecular basis of ectomycorrhizal truffle lifestyle.</title>
        <authorList>
            <person name="Murat C."/>
            <person name="Payen T."/>
            <person name="Noel B."/>
            <person name="Kuo A."/>
            <person name="Morin E."/>
            <person name="Chen J."/>
            <person name="Kohler A."/>
            <person name="Krizsan K."/>
            <person name="Balestrini R."/>
            <person name="Da Silva C."/>
            <person name="Montanini B."/>
            <person name="Hainaut M."/>
            <person name="Levati E."/>
            <person name="Barry K.W."/>
            <person name="Belfiori B."/>
            <person name="Cichocki N."/>
            <person name="Clum A."/>
            <person name="Dockter R.B."/>
            <person name="Fauchery L."/>
            <person name="Guy J."/>
            <person name="Iotti M."/>
            <person name="Le Tacon F."/>
            <person name="Lindquist E.A."/>
            <person name="Lipzen A."/>
            <person name="Malagnac F."/>
            <person name="Mello A."/>
            <person name="Molinier V."/>
            <person name="Miyauchi S."/>
            <person name="Poulain J."/>
            <person name="Riccioni C."/>
            <person name="Rubini A."/>
            <person name="Sitrit Y."/>
            <person name="Splivallo R."/>
            <person name="Traeger S."/>
            <person name="Wang M."/>
            <person name="Zifcakova L."/>
            <person name="Wipf D."/>
            <person name="Zambonelli A."/>
            <person name="Paolocci F."/>
            <person name="Nowrousian M."/>
            <person name="Ottonello S."/>
            <person name="Baldrian P."/>
            <person name="Spatafora J.W."/>
            <person name="Henrissat B."/>
            <person name="Nagy L.G."/>
            <person name="Aury J.M."/>
            <person name="Wincker P."/>
            <person name="Grigoriev I.V."/>
            <person name="Bonfante P."/>
            <person name="Martin F.M."/>
        </authorList>
    </citation>
    <scope>NUCLEOTIDE SEQUENCE [LARGE SCALE GENOMIC DNA]</scope>
    <source>
        <strain evidence="2 3">120613-1</strain>
    </source>
</reference>
<feature type="region of interest" description="Disordered" evidence="1">
    <location>
        <begin position="217"/>
        <end position="237"/>
    </location>
</feature>
<keyword evidence="3" id="KW-1185">Reference proteome</keyword>
<gene>
    <name evidence="2" type="ORF">L873DRAFT_25738</name>
</gene>
<sequence>MPNRTCMPPWGIPAQRNNKKRQDKSQPKLIIFPIKLPTPSTVPTPRPVPALTSFLTFFAIISYKKRQKAHTRRIQEREKKKKKKKENKENFIHEGFIYPSCSDLLRSDLPPSTIYTDGSGAERNTVVLEIMTIRKVTNHNRILSLNIRQTGRLDPIHVAITHVVHRQTPTPKRKVNRQKRKEKKRGEKREQQLFSTTTPSFTVFMSSLPLPLLLRSDHPSINPSYAPRIPSLASTKD</sequence>
<dbReference type="EMBL" id="ML120351">
    <property type="protein sequence ID" value="RPB06142.1"/>
    <property type="molecule type" value="Genomic_DNA"/>
</dbReference>
<name>A0A3N4K9Z7_9PEZI</name>
<evidence type="ECO:0000256" key="1">
    <source>
        <dbReference type="SAM" id="MobiDB-lite"/>
    </source>
</evidence>
<feature type="region of interest" description="Disordered" evidence="1">
    <location>
        <begin position="1"/>
        <end position="26"/>
    </location>
</feature>
<feature type="compositionally biased region" description="Basic residues" evidence="1">
    <location>
        <begin position="171"/>
        <end position="183"/>
    </location>
</feature>
<organism evidence="2 3">
    <name type="scientific">Choiromyces venosus 120613-1</name>
    <dbReference type="NCBI Taxonomy" id="1336337"/>
    <lineage>
        <taxon>Eukaryota</taxon>
        <taxon>Fungi</taxon>
        <taxon>Dikarya</taxon>
        <taxon>Ascomycota</taxon>
        <taxon>Pezizomycotina</taxon>
        <taxon>Pezizomycetes</taxon>
        <taxon>Pezizales</taxon>
        <taxon>Tuberaceae</taxon>
        <taxon>Choiromyces</taxon>
    </lineage>
</organism>
<dbReference type="AlphaFoldDB" id="A0A3N4K9Z7"/>
<evidence type="ECO:0000313" key="3">
    <source>
        <dbReference type="Proteomes" id="UP000276215"/>
    </source>
</evidence>
<evidence type="ECO:0000313" key="2">
    <source>
        <dbReference type="EMBL" id="RPB06142.1"/>
    </source>
</evidence>
<dbReference type="Proteomes" id="UP000276215">
    <property type="component" value="Unassembled WGS sequence"/>
</dbReference>
<accession>A0A3N4K9Z7</accession>
<protein>
    <submittedName>
        <fullName evidence="2">Uncharacterized protein</fullName>
    </submittedName>
</protein>
<feature type="region of interest" description="Disordered" evidence="1">
    <location>
        <begin position="165"/>
        <end position="195"/>
    </location>
</feature>